<dbReference type="RefSeq" id="WP_086383124.1">
    <property type="nucleotide sequence ID" value="NZ_NBTY01000175.1"/>
</dbReference>
<reference evidence="1 2" key="1">
    <citation type="submission" date="2017-03" db="EMBL/GenBank/DDBJ databases">
        <title>Genome analysis of strain PAMC 26510.</title>
        <authorList>
            <person name="Oh H.-M."/>
            <person name="Yang J.-A."/>
        </authorList>
    </citation>
    <scope>NUCLEOTIDE SEQUENCE [LARGE SCALE GENOMIC DNA]</scope>
    <source>
        <strain evidence="1 2">PAMC 26510</strain>
    </source>
</reference>
<name>A0A242MAF1_CABSO</name>
<evidence type="ECO:0000313" key="1">
    <source>
        <dbReference type="EMBL" id="OTP68182.1"/>
    </source>
</evidence>
<gene>
    <name evidence="1" type="ORF">PAMC26510_29570</name>
</gene>
<comment type="caution">
    <text evidence="1">The sequence shown here is derived from an EMBL/GenBank/DDBJ whole genome shotgun (WGS) entry which is preliminary data.</text>
</comment>
<evidence type="ECO:0000313" key="2">
    <source>
        <dbReference type="Proteomes" id="UP000194546"/>
    </source>
</evidence>
<sequence length="264" mass="28231">MPSEEDLNSHHWLTFGAAPLSLLAQRSLIFRQLGASNLGGPCIVAGGRHLDAVGTNGATNLDVALEYESGTAVSALTTTPGGDGTTYWYPYVETGVGECDVSYDVPLNTTALTAGMNGCSLRIYVNPARGLIKFCHDNNGLYADDAAYAAKGFQHLQSINADARMRGLPAQNVNDYWEAAIRGPASGIYFICMKTAAMQWTIYQSVAIGGRREERIPGVFRASTRVVHPFTGRQSYNKVVVVVDIPPLTGARRSSAAGTDDLPV</sequence>
<protein>
    <submittedName>
        <fullName evidence="1">Uncharacterized protein</fullName>
    </submittedName>
</protein>
<proteinExistence type="predicted"/>
<organism evidence="1 2">
    <name type="scientific">Caballeronia sordidicola</name>
    <name type="common">Burkholderia sordidicola</name>
    <dbReference type="NCBI Taxonomy" id="196367"/>
    <lineage>
        <taxon>Bacteria</taxon>
        <taxon>Pseudomonadati</taxon>
        <taxon>Pseudomonadota</taxon>
        <taxon>Betaproteobacteria</taxon>
        <taxon>Burkholderiales</taxon>
        <taxon>Burkholderiaceae</taxon>
        <taxon>Caballeronia</taxon>
    </lineage>
</organism>
<dbReference type="Proteomes" id="UP000194546">
    <property type="component" value="Unassembled WGS sequence"/>
</dbReference>
<accession>A0A242MAF1</accession>
<dbReference type="AlphaFoldDB" id="A0A242MAF1"/>
<dbReference type="EMBL" id="NBTY01000175">
    <property type="protein sequence ID" value="OTP68182.1"/>
    <property type="molecule type" value="Genomic_DNA"/>
</dbReference>